<sequence>MKPIGPNGENYWMSILDDATRLGDGPTLTGKGEAFHKLVEYCDRVKLRIGRYLGIARLDDGSEFMTVVAATEFYVPAERLMSEAPTLRPEATTTTMTFREWGTKRGMTFEITLPCTAEPNGVIERYSGYINCCGGGLDSSFHSNQLSPSSRSGTYNSVAV</sequence>
<reference evidence="1" key="2">
    <citation type="journal article" date="2016" name="Fungal Biol.">
        <title>Ochratoxin A production by Penicillium thymicola.</title>
        <authorList>
            <person name="Nguyen H.D.T."/>
            <person name="McMullin D.R."/>
            <person name="Ponomareva E."/>
            <person name="Riley R."/>
            <person name="Pomraning K.R."/>
            <person name="Baker S.E."/>
            <person name="Seifert K.A."/>
        </authorList>
    </citation>
    <scope>NUCLEOTIDE SEQUENCE</scope>
    <source>
        <strain evidence="1">DAOM 180753</strain>
    </source>
</reference>
<dbReference type="SUPFAM" id="SSF53098">
    <property type="entry name" value="Ribonuclease H-like"/>
    <property type="match status" value="1"/>
</dbReference>
<comment type="caution">
    <text evidence="1">The sequence shown here is derived from an EMBL/GenBank/DDBJ whole genome shotgun (WGS) entry which is preliminary data.</text>
</comment>
<reference evidence="1" key="1">
    <citation type="submission" date="2015-06" db="EMBL/GenBank/DDBJ databases">
        <authorList>
            <person name="Nguyen H."/>
        </authorList>
    </citation>
    <scope>NUCLEOTIDE SEQUENCE</scope>
    <source>
        <strain evidence="1">DAOM 180753</strain>
    </source>
</reference>
<gene>
    <name evidence="1" type="ORF">VN97_g2563</name>
</gene>
<evidence type="ECO:0000313" key="2">
    <source>
        <dbReference type="Proteomes" id="UP001227192"/>
    </source>
</evidence>
<proteinExistence type="predicted"/>
<name>A0AAI9XBM5_PENTH</name>
<dbReference type="EMBL" id="LACB01000050">
    <property type="protein sequence ID" value="KAJ9490694.1"/>
    <property type="molecule type" value="Genomic_DNA"/>
</dbReference>
<keyword evidence="2" id="KW-1185">Reference proteome</keyword>
<dbReference type="InterPro" id="IPR012337">
    <property type="entry name" value="RNaseH-like_sf"/>
</dbReference>
<organism evidence="1 2">
    <name type="scientific">Penicillium thymicola</name>
    <dbReference type="NCBI Taxonomy" id="293382"/>
    <lineage>
        <taxon>Eukaryota</taxon>
        <taxon>Fungi</taxon>
        <taxon>Dikarya</taxon>
        <taxon>Ascomycota</taxon>
        <taxon>Pezizomycotina</taxon>
        <taxon>Eurotiomycetes</taxon>
        <taxon>Eurotiomycetidae</taxon>
        <taxon>Eurotiales</taxon>
        <taxon>Aspergillaceae</taxon>
        <taxon>Penicillium</taxon>
    </lineage>
</organism>
<accession>A0AAI9XBM5</accession>
<dbReference type="Proteomes" id="UP001227192">
    <property type="component" value="Unassembled WGS sequence"/>
</dbReference>
<protein>
    <submittedName>
        <fullName evidence="1">Uncharacterized protein</fullName>
    </submittedName>
</protein>
<evidence type="ECO:0000313" key="1">
    <source>
        <dbReference type="EMBL" id="KAJ9490694.1"/>
    </source>
</evidence>
<dbReference type="AlphaFoldDB" id="A0AAI9XBM5"/>